<reference evidence="7 8" key="1">
    <citation type="journal article" date="2020" name="bioRxiv">
        <title>Sequence and annotation of 42 cannabis genomes reveals extensive copy number variation in cannabinoid synthesis and pathogen resistance genes.</title>
        <authorList>
            <person name="Mckernan K.J."/>
            <person name="Helbert Y."/>
            <person name="Kane L.T."/>
            <person name="Ebling H."/>
            <person name="Zhang L."/>
            <person name="Liu B."/>
            <person name="Eaton Z."/>
            <person name="Mclaughlin S."/>
            <person name="Kingan S."/>
            <person name="Baybayan P."/>
            <person name="Concepcion G."/>
            <person name="Jordan M."/>
            <person name="Riva A."/>
            <person name="Barbazuk W."/>
            <person name="Harkins T."/>
        </authorList>
    </citation>
    <scope>NUCLEOTIDE SEQUENCE [LARGE SCALE GENOMIC DNA]</scope>
    <source>
        <strain evidence="8">cv. Jamaican Lion 4</strain>
        <tissue evidence="7">Leaf</tissue>
    </source>
</reference>
<evidence type="ECO:0000313" key="8">
    <source>
        <dbReference type="Proteomes" id="UP000525078"/>
    </source>
</evidence>
<dbReference type="AlphaFoldDB" id="A0A7J6FZE9"/>
<evidence type="ECO:0000256" key="4">
    <source>
        <dbReference type="ARBA" id="ARBA00022989"/>
    </source>
</evidence>
<gene>
    <name evidence="7" type="ORF">F8388_017326</name>
</gene>
<evidence type="ECO:0000256" key="3">
    <source>
        <dbReference type="ARBA" id="ARBA00022692"/>
    </source>
</evidence>
<evidence type="ECO:0000256" key="1">
    <source>
        <dbReference type="ARBA" id="ARBA00004141"/>
    </source>
</evidence>
<protein>
    <submittedName>
        <fullName evidence="7">Uncharacterized protein</fullName>
    </submittedName>
</protein>
<dbReference type="InterPro" id="IPR007248">
    <property type="entry name" value="Mpv17_PMP22"/>
</dbReference>
<evidence type="ECO:0000313" key="7">
    <source>
        <dbReference type="EMBL" id="KAF4375180.1"/>
    </source>
</evidence>
<dbReference type="EMBL" id="JAATIP010000092">
    <property type="protein sequence ID" value="KAF4375180.1"/>
    <property type="molecule type" value="Genomic_DNA"/>
</dbReference>
<comment type="subcellular location">
    <subcellularLocation>
        <location evidence="1">Membrane</location>
        <topology evidence="1">Multi-pass membrane protein</topology>
    </subcellularLocation>
</comment>
<name>A0A7J6FZE9_CANSA</name>
<feature type="transmembrane region" description="Helical" evidence="6">
    <location>
        <begin position="102"/>
        <end position="126"/>
    </location>
</feature>
<comment type="similarity">
    <text evidence="2">Belongs to the peroxisomal membrane protein PXMP2/4 family.</text>
</comment>
<dbReference type="Pfam" id="PF04117">
    <property type="entry name" value="Mpv17_PMP22"/>
    <property type="match status" value="1"/>
</dbReference>
<keyword evidence="5 6" id="KW-0472">Membrane</keyword>
<keyword evidence="3 6" id="KW-0812">Transmembrane</keyword>
<organism evidence="7 8">
    <name type="scientific">Cannabis sativa</name>
    <name type="common">Hemp</name>
    <name type="synonym">Marijuana</name>
    <dbReference type="NCBI Taxonomy" id="3483"/>
    <lineage>
        <taxon>Eukaryota</taxon>
        <taxon>Viridiplantae</taxon>
        <taxon>Streptophyta</taxon>
        <taxon>Embryophyta</taxon>
        <taxon>Tracheophyta</taxon>
        <taxon>Spermatophyta</taxon>
        <taxon>Magnoliopsida</taxon>
        <taxon>eudicotyledons</taxon>
        <taxon>Gunneridae</taxon>
        <taxon>Pentapetalae</taxon>
        <taxon>rosids</taxon>
        <taxon>fabids</taxon>
        <taxon>Rosales</taxon>
        <taxon>Cannabaceae</taxon>
        <taxon>Cannabis</taxon>
    </lineage>
</organism>
<comment type="caution">
    <text evidence="7">The sequence shown here is derived from an EMBL/GenBank/DDBJ whole genome shotgun (WGS) entry which is preliminary data.</text>
</comment>
<evidence type="ECO:0000256" key="5">
    <source>
        <dbReference type="ARBA" id="ARBA00023136"/>
    </source>
</evidence>
<proteinExistence type="inferred from homology"/>
<evidence type="ECO:0000256" key="2">
    <source>
        <dbReference type="ARBA" id="ARBA00006824"/>
    </source>
</evidence>
<accession>A0A7J6FZE9</accession>
<evidence type="ECO:0000256" key="6">
    <source>
        <dbReference type="SAM" id="Phobius"/>
    </source>
</evidence>
<sequence length="135" mass="15305">MSPLSSNTTADEATTILKCSLGTRLSPGLPFQGFWIPVSELNFWVVPLQARIAFMSMGSIFWNFCLSSTMNKHNFGLKKGFEFSVTFAYGLHLKYWKDSTTLFLEVSFGIVLLHSTFVFLVCIEFIDNIIQARIM</sequence>
<keyword evidence="4 6" id="KW-1133">Transmembrane helix</keyword>
<dbReference type="Proteomes" id="UP000525078">
    <property type="component" value="Unassembled WGS sequence"/>
</dbReference>
<dbReference type="GO" id="GO:0016020">
    <property type="term" value="C:membrane"/>
    <property type="evidence" value="ECO:0007669"/>
    <property type="project" value="UniProtKB-SubCell"/>
</dbReference>